<sequence>GFGFVTFALCEEADLAREKLHGAVVDVILVDDGIVDEELVLNQTVE</sequence>
<dbReference type="Proteomes" id="UP000681722">
    <property type="component" value="Unassembled WGS sequence"/>
</dbReference>
<reference evidence="1" key="1">
    <citation type="submission" date="2021-02" db="EMBL/GenBank/DDBJ databases">
        <authorList>
            <person name="Nowell W R."/>
        </authorList>
    </citation>
    <scope>NUCLEOTIDE SEQUENCE</scope>
</reference>
<dbReference type="EMBL" id="CAJOBC010027462">
    <property type="protein sequence ID" value="CAF4074816.1"/>
    <property type="molecule type" value="Genomic_DNA"/>
</dbReference>
<evidence type="ECO:0008006" key="3">
    <source>
        <dbReference type="Google" id="ProtNLM"/>
    </source>
</evidence>
<evidence type="ECO:0000313" key="1">
    <source>
        <dbReference type="EMBL" id="CAF4074816.1"/>
    </source>
</evidence>
<organism evidence="1 2">
    <name type="scientific">Didymodactylos carnosus</name>
    <dbReference type="NCBI Taxonomy" id="1234261"/>
    <lineage>
        <taxon>Eukaryota</taxon>
        <taxon>Metazoa</taxon>
        <taxon>Spiralia</taxon>
        <taxon>Gnathifera</taxon>
        <taxon>Rotifera</taxon>
        <taxon>Eurotatoria</taxon>
        <taxon>Bdelloidea</taxon>
        <taxon>Philodinida</taxon>
        <taxon>Philodinidae</taxon>
        <taxon>Didymodactylos</taxon>
    </lineage>
</organism>
<dbReference type="AlphaFoldDB" id="A0A8S2PYB2"/>
<gene>
    <name evidence="1" type="ORF">SRO942_LOCUS27849</name>
</gene>
<accession>A0A8S2PYB2</accession>
<evidence type="ECO:0000313" key="2">
    <source>
        <dbReference type="Proteomes" id="UP000681722"/>
    </source>
</evidence>
<feature type="non-terminal residue" evidence="1">
    <location>
        <position position="1"/>
    </location>
</feature>
<comment type="caution">
    <text evidence="1">The sequence shown here is derived from an EMBL/GenBank/DDBJ whole genome shotgun (WGS) entry which is preliminary data.</text>
</comment>
<name>A0A8S2PYB2_9BILA</name>
<protein>
    <recommendedName>
        <fullName evidence="3">RRM domain-containing protein</fullName>
    </recommendedName>
</protein>
<proteinExistence type="predicted"/>